<gene>
    <name evidence="1" type="ORF">L484_020319</name>
</gene>
<dbReference type="AlphaFoldDB" id="W9QS14"/>
<proteinExistence type="predicted"/>
<accession>W9QS14</accession>
<dbReference type="EMBL" id="KE343608">
    <property type="protein sequence ID" value="EXB37260.1"/>
    <property type="molecule type" value="Genomic_DNA"/>
</dbReference>
<evidence type="ECO:0000313" key="1">
    <source>
        <dbReference type="EMBL" id="EXB37260.1"/>
    </source>
</evidence>
<name>W9QS14_9ROSA</name>
<organism evidence="1 2">
    <name type="scientific">Morus notabilis</name>
    <dbReference type="NCBI Taxonomy" id="981085"/>
    <lineage>
        <taxon>Eukaryota</taxon>
        <taxon>Viridiplantae</taxon>
        <taxon>Streptophyta</taxon>
        <taxon>Embryophyta</taxon>
        <taxon>Tracheophyta</taxon>
        <taxon>Spermatophyta</taxon>
        <taxon>Magnoliopsida</taxon>
        <taxon>eudicotyledons</taxon>
        <taxon>Gunneridae</taxon>
        <taxon>Pentapetalae</taxon>
        <taxon>rosids</taxon>
        <taxon>fabids</taxon>
        <taxon>Rosales</taxon>
        <taxon>Moraceae</taxon>
        <taxon>Moreae</taxon>
        <taxon>Morus</taxon>
    </lineage>
</organism>
<dbReference type="Proteomes" id="UP000030645">
    <property type="component" value="Unassembled WGS sequence"/>
</dbReference>
<keyword evidence="2" id="KW-1185">Reference proteome</keyword>
<evidence type="ECO:0000313" key="2">
    <source>
        <dbReference type="Proteomes" id="UP000030645"/>
    </source>
</evidence>
<reference evidence="2" key="1">
    <citation type="submission" date="2013-01" db="EMBL/GenBank/DDBJ databases">
        <title>Draft Genome Sequence of a Mulberry Tree, Morus notabilis C.K. Schneid.</title>
        <authorList>
            <person name="He N."/>
            <person name="Zhao S."/>
        </authorList>
    </citation>
    <scope>NUCLEOTIDE SEQUENCE</scope>
</reference>
<sequence length="226" mass="26335">MRDADTIWLSALEKRNRDEPGPTKSNEPHNIMINDHSSIKKENKQIFINDSDLWALEQAPIPPPLRGGDAYSSVATLKGTKQNNKKKKVKRTFFLCLIKISGSSIITNTTHTKKLFSRSDEFWIRNLEVFIMTKLALFEVHVIPRDEFWIRNLEVFIMTKLALFEVHVIPRYGFVESRTRSREGAWECLMEGLFHFPWEAGSDRTEEEAEIRIRTEVFDVLGLRLK</sequence>
<protein>
    <submittedName>
        <fullName evidence="1">Uncharacterized protein</fullName>
    </submittedName>
</protein>